<dbReference type="PANTHER" id="PTHR11511:SF5">
    <property type="entry name" value="FAT-BODY PROTEIN 1-RELATED"/>
    <property type="match status" value="1"/>
</dbReference>
<evidence type="ECO:0000259" key="5">
    <source>
        <dbReference type="Pfam" id="PF03722"/>
    </source>
</evidence>
<dbReference type="EMBL" id="OU893333">
    <property type="protein sequence ID" value="CAG9788675.1"/>
    <property type="molecule type" value="Genomic_DNA"/>
</dbReference>
<name>A0A9N9WDL4_9NEOP</name>
<feature type="domain" description="Hemocyanin N-terminal" evidence="5">
    <location>
        <begin position="40"/>
        <end position="159"/>
    </location>
</feature>
<dbReference type="InterPro" id="IPR014756">
    <property type="entry name" value="Ig_E-set"/>
</dbReference>
<feature type="chain" id="PRO_5040144061" description="Hexamerin" evidence="3">
    <location>
        <begin position="19"/>
        <end position="1026"/>
    </location>
</feature>
<dbReference type="SUPFAM" id="SSF48056">
    <property type="entry name" value="Di-copper centre-containing domain"/>
    <property type="match status" value="1"/>
</dbReference>
<evidence type="ECO:0000313" key="7">
    <source>
        <dbReference type="EMBL" id="CAG9788675.1"/>
    </source>
</evidence>
<dbReference type="Proteomes" id="UP001153714">
    <property type="component" value="Chromosome 2"/>
</dbReference>
<keyword evidence="8" id="KW-1185">Reference proteome</keyword>
<comment type="similarity">
    <text evidence="2">Belongs to the hemocyanin family.</text>
</comment>
<accession>A0A9N9WDL4</accession>
<dbReference type="Pfam" id="PF00372">
    <property type="entry name" value="Hemocyanin_M"/>
    <property type="match status" value="1"/>
</dbReference>
<evidence type="ECO:0008006" key="9">
    <source>
        <dbReference type="Google" id="ProtNLM"/>
    </source>
</evidence>
<feature type="domain" description="Hemocyanin middle" evidence="4">
    <location>
        <begin position="165"/>
        <end position="411"/>
    </location>
</feature>
<sequence length="1026" mass="118567">MKVFTSIFVLILLEKCSTYLIKVPTKPAQPNIVPVIWQNVQKLILPLFENVCEESTDETVLRLDKEFDFDSASVDYTKSDVVDNLQKLNSSNGLLPKGEIFSEYNRSHLYELKILYDVFYYAKDFDTFYKAASWARQNINCGLFVDAIYLAVVTRKDTSKISIPAPYELIPNYFIQKDVIIKASSLLSGEDLPDLDDIKVENNAYILDANYTSDMDDEYEDSNLAYFREDIGLNSYYFLRKLINAPWLNIPTDANNNYGDIMFFMMKQLAARYDLERYSNKLEELESLNWDSVVDAYDPKLIYSNGNEFSHRTISGISSNTDDITYIKTIENSLSNITAHLRQAGGHNKIQILNHLIDVMVTSEESYENYARRLLNQPSDMNERQYSTLDHYLTTVRDPIFWRINKKIVELIDNALKVLPGYTRKDLHFPGVEILNIETKKLMTSFESFQFDVTDSLKTIHANTTFQVKIAQTRLDHKTFTMKLNISSLVTQTGLVRIYIGPKTMPGEFVTKKNLFVLIDKFKFNLKRGINIISRSSDEMTCFSKDFISLRVLRKKVEDAEFGLESLPSQDIDRQIEYPSRLVLPKGWPEGLPLQVFAFIAPLTKSSLSGSYLTGNMDYNTPILSAGYPFDLNVDENQMFNLPNALLKDIAVTHKGAGKTSLYNDKAYSKKWDANDSFGPKQFDYTAKREYNYKNYQDEVEEESYDRPIENVHSLLGARPAFTYRNTTNDIVNKKQFKKKEKFPSNPVDIKKQELFENSLTDTENVNINSEPIENTTDVGNILNKIKTSLINPKLYNNKENDIGYDMTVIKNKANDLILNGKPFEPFETTTDKTTDIFHKSYNKWHTFLGVRPDFTYKKDTLDYSSKRNQYKEKKEKYGTIKPVFKKGDYPYSDINKVKEKANVDLVIDTEKVDVKNNDVTKKNIIIDDNNNLVMKNISENKYINKSNGEITKEIVDNLTTEKSNIVEKDIQYSTNKNYDDYVEDSGYPVSYDDDISVIISEEPKKRVTIYDFLFNNIPDEEKVYE</sequence>
<dbReference type="InterPro" id="IPR008922">
    <property type="entry name" value="Di-copper_centre_dom_sf"/>
</dbReference>
<dbReference type="Pfam" id="PF03722">
    <property type="entry name" value="Hemocyanin_N"/>
    <property type="match status" value="1"/>
</dbReference>
<feature type="domain" description="Hemocyanin C-terminal" evidence="6">
    <location>
        <begin position="422"/>
        <end position="654"/>
    </location>
</feature>
<protein>
    <recommendedName>
        <fullName evidence="9">Hexamerin</fullName>
    </recommendedName>
</protein>
<dbReference type="Gene3D" id="1.10.1280.10">
    <property type="entry name" value="Di-copper center containing domain from catechol oxidase"/>
    <property type="match status" value="1"/>
</dbReference>
<organism evidence="7 8">
    <name type="scientific">Diatraea saccharalis</name>
    <name type="common">sugarcane borer</name>
    <dbReference type="NCBI Taxonomy" id="40085"/>
    <lineage>
        <taxon>Eukaryota</taxon>
        <taxon>Metazoa</taxon>
        <taxon>Ecdysozoa</taxon>
        <taxon>Arthropoda</taxon>
        <taxon>Hexapoda</taxon>
        <taxon>Insecta</taxon>
        <taxon>Pterygota</taxon>
        <taxon>Neoptera</taxon>
        <taxon>Endopterygota</taxon>
        <taxon>Lepidoptera</taxon>
        <taxon>Glossata</taxon>
        <taxon>Ditrysia</taxon>
        <taxon>Pyraloidea</taxon>
        <taxon>Crambidae</taxon>
        <taxon>Crambinae</taxon>
        <taxon>Diatraea</taxon>
    </lineage>
</organism>
<evidence type="ECO:0000259" key="4">
    <source>
        <dbReference type="Pfam" id="PF00372"/>
    </source>
</evidence>
<evidence type="ECO:0000259" key="6">
    <source>
        <dbReference type="Pfam" id="PF03723"/>
    </source>
</evidence>
<dbReference type="InterPro" id="IPR037020">
    <property type="entry name" value="Hemocyanin_C_sf"/>
</dbReference>
<dbReference type="AlphaFoldDB" id="A0A9N9WDL4"/>
<dbReference type="SUPFAM" id="SSF48050">
    <property type="entry name" value="Hemocyanin, N-terminal domain"/>
    <property type="match status" value="1"/>
</dbReference>
<dbReference type="InterPro" id="IPR000896">
    <property type="entry name" value="Hemocyanin/hexamerin_mid_dom"/>
</dbReference>
<evidence type="ECO:0000256" key="3">
    <source>
        <dbReference type="SAM" id="SignalP"/>
    </source>
</evidence>
<gene>
    <name evidence="7" type="ORF">DIATSA_LOCUS6467</name>
</gene>
<dbReference type="PROSITE" id="PS00210">
    <property type="entry name" value="HEMOCYANIN_2"/>
    <property type="match status" value="1"/>
</dbReference>
<evidence type="ECO:0000313" key="8">
    <source>
        <dbReference type="Proteomes" id="UP001153714"/>
    </source>
</evidence>
<dbReference type="InterPro" id="IPR036697">
    <property type="entry name" value="Hemocyanin_N_sf"/>
</dbReference>
<reference evidence="7" key="1">
    <citation type="submission" date="2021-12" db="EMBL/GenBank/DDBJ databases">
        <authorList>
            <person name="King R."/>
        </authorList>
    </citation>
    <scope>NUCLEOTIDE SEQUENCE</scope>
</reference>
<keyword evidence="1" id="KW-0758">Storage protein</keyword>
<dbReference type="PRINTS" id="PR00187">
    <property type="entry name" value="HAEMOCYANIN"/>
</dbReference>
<dbReference type="PANTHER" id="PTHR11511">
    <property type="entry name" value="LARVAL STORAGE PROTEIN/PHENOLOXIDASE"/>
    <property type="match status" value="1"/>
</dbReference>
<dbReference type="GO" id="GO:0045735">
    <property type="term" value="F:nutrient reservoir activity"/>
    <property type="evidence" value="ECO:0007669"/>
    <property type="project" value="UniProtKB-KW"/>
</dbReference>
<dbReference type="Gene3D" id="1.20.1370.10">
    <property type="entry name" value="Hemocyanin, N-terminal domain"/>
    <property type="match status" value="1"/>
</dbReference>
<evidence type="ECO:0000256" key="1">
    <source>
        <dbReference type="ARBA" id="ARBA00022761"/>
    </source>
</evidence>
<dbReference type="InterPro" id="IPR005204">
    <property type="entry name" value="Hemocyanin_N"/>
</dbReference>
<dbReference type="InterPro" id="IPR005203">
    <property type="entry name" value="Hemocyanin_C"/>
</dbReference>
<dbReference type="Gene3D" id="2.60.40.1520">
    <property type="entry name" value="Hemocyanin, C-terminal domain"/>
    <property type="match status" value="1"/>
</dbReference>
<dbReference type="SUPFAM" id="SSF81296">
    <property type="entry name" value="E set domains"/>
    <property type="match status" value="1"/>
</dbReference>
<proteinExistence type="inferred from homology"/>
<evidence type="ECO:0000256" key="2">
    <source>
        <dbReference type="ARBA" id="ARBA00038082"/>
    </source>
</evidence>
<feature type="signal peptide" evidence="3">
    <location>
        <begin position="1"/>
        <end position="18"/>
    </location>
</feature>
<reference evidence="7" key="2">
    <citation type="submission" date="2022-10" db="EMBL/GenBank/DDBJ databases">
        <authorList>
            <consortium name="ENA_rothamsted_submissions"/>
            <consortium name="culmorum"/>
            <person name="King R."/>
        </authorList>
    </citation>
    <scope>NUCLEOTIDE SEQUENCE</scope>
</reference>
<dbReference type="Pfam" id="PF03723">
    <property type="entry name" value="Hemocyanin_C"/>
    <property type="match status" value="1"/>
</dbReference>
<dbReference type="InterPro" id="IPR013788">
    <property type="entry name" value="Hemocyanin/hexamerin"/>
</dbReference>
<dbReference type="GO" id="GO:0005615">
    <property type="term" value="C:extracellular space"/>
    <property type="evidence" value="ECO:0007669"/>
    <property type="project" value="UniProtKB-ARBA"/>
</dbReference>
<dbReference type="OrthoDB" id="7419495at2759"/>
<keyword evidence="3" id="KW-0732">Signal</keyword>